<keyword evidence="3" id="KW-1185">Reference proteome</keyword>
<proteinExistence type="predicted"/>
<evidence type="ECO:0000313" key="2">
    <source>
        <dbReference type="EMBL" id="OUQ34159.1"/>
    </source>
</evidence>
<name>A0A1Y4SW58_9FIRM</name>
<dbReference type="EMBL" id="NFLJ01000019">
    <property type="protein sequence ID" value="OUQ34159.1"/>
    <property type="molecule type" value="Genomic_DNA"/>
</dbReference>
<gene>
    <name evidence="2" type="ORF">B5E75_07420</name>
</gene>
<reference evidence="2 3" key="1">
    <citation type="journal article" date="2018" name="BMC Genomics">
        <title>Whole genome sequencing and function prediction of 133 gut anaerobes isolated from chicken caecum in pure cultures.</title>
        <authorList>
            <person name="Medvecky M."/>
            <person name="Cejkova D."/>
            <person name="Polansky O."/>
            <person name="Karasova D."/>
            <person name="Kubasova T."/>
            <person name="Cizek A."/>
            <person name="Rychlik I."/>
        </authorList>
    </citation>
    <scope>NUCLEOTIDE SEQUENCE [LARGE SCALE GENOMIC DNA]</scope>
    <source>
        <strain evidence="2 3">An13</strain>
    </source>
</reference>
<evidence type="ECO:0000313" key="3">
    <source>
        <dbReference type="Proteomes" id="UP000195305"/>
    </source>
</evidence>
<feature type="domain" description="DUF4351" evidence="1">
    <location>
        <begin position="29"/>
        <end position="81"/>
    </location>
</feature>
<dbReference type="Pfam" id="PF14261">
    <property type="entry name" value="DUF4351"/>
    <property type="match status" value="1"/>
</dbReference>
<dbReference type="RefSeq" id="WP_087358123.1">
    <property type="nucleotide sequence ID" value="NZ_NFLJ01000019.1"/>
</dbReference>
<dbReference type="InterPro" id="IPR025587">
    <property type="entry name" value="DUF4351"/>
</dbReference>
<dbReference type="AlphaFoldDB" id="A0A1Y4SW58"/>
<comment type="caution">
    <text evidence="2">The sequence shown here is derived from an EMBL/GenBank/DDBJ whole genome shotgun (WGS) entry which is preliminary data.</text>
</comment>
<protein>
    <recommendedName>
        <fullName evidence="1">DUF4351 domain-containing protein</fullName>
    </recommendedName>
</protein>
<organism evidence="2 3">
    <name type="scientific">Massilimicrobiota timonensis</name>
    <dbReference type="NCBI Taxonomy" id="1776392"/>
    <lineage>
        <taxon>Bacteria</taxon>
        <taxon>Bacillati</taxon>
        <taxon>Bacillota</taxon>
        <taxon>Erysipelotrichia</taxon>
        <taxon>Erysipelotrichales</taxon>
        <taxon>Erysipelotrichaceae</taxon>
        <taxon>Massilimicrobiota</taxon>
    </lineage>
</organism>
<evidence type="ECO:0000259" key="1">
    <source>
        <dbReference type="Pfam" id="PF14261"/>
    </source>
</evidence>
<sequence length="97" mass="11463">MEMYSLWKDAIHIGMEDGRKKGKEEGIKTGRREGQQMLILHLLQNVLGQLTPEIKKRIQQCDEHMLQVIGMHIHQIHNEQDVFKLLITCYKNNKERV</sequence>
<accession>A0A1Y4SW58</accession>
<dbReference type="Proteomes" id="UP000195305">
    <property type="component" value="Unassembled WGS sequence"/>
</dbReference>